<organism evidence="2 3">
    <name type="scientific">Agrocybe chaxingu</name>
    <dbReference type="NCBI Taxonomy" id="84603"/>
    <lineage>
        <taxon>Eukaryota</taxon>
        <taxon>Fungi</taxon>
        <taxon>Dikarya</taxon>
        <taxon>Basidiomycota</taxon>
        <taxon>Agaricomycotina</taxon>
        <taxon>Agaricomycetes</taxon>
        <taxon>Agaricomycetidae</taxon>
        <taxon>Agaricales</taxon>
        <taxon>Agaricineae</taxon>
        <taxon>Strophariaceae</taxon>
        <taxon>Agrocybe</taxon>
    </lineage>
</organism>
<dbReference type="AlphaFoldDB" id="A0A9W8JNT8"/>
<sequence>MSFPMPPLSGCAIIINGDIFFSPNSQRTIEAPPVPEDPLRRKPYKTSVDEFHQPCWWTRETGYLAFLQLRPVYSYIPELFNYPGADRPKGDSMSPDQVLAWVRFEKNIKTMFNSLSSVTSIPRVEPIIDTACGCTGTYRNPRDFYRAEKRAREWFSLWVAMLSYAIAVLQAPPNLARKSVDMPAWYERLQEENWDDITLSHLQQSAAQFACPEDQSSSMDSYMKRLAPLPEQLQLVQSFLNKQPNASTGVKPWEAHFASVEQQIEQSGNAAELRKCVPDKNMRVYLWEETRQGTYTRVFMYKSEWKDTLERFGRNQKHYNPLLNEWDCGEFFGELDPDERQVNYYDGSDDEGGDDLDLPSIPANADTSNRRARSASPPLPASPRPSSAPSPAPRPSSPRPSSAAPPAPRPSSPRQASPIASVVQPLQSSTLGLSNSLGHLSDRNVIPERYSPLETLYLFWGFTSPPSISSTSYLQMDFDNFCALNLIKGIGVLSLTDNFLQSQTGKAALDFFCCLGETQLTPLRNELFDLSISNSCKLLMSGRLRFVRKFPGGLFIFTFGNAATVPWRLAVMSARDALFVCWLESSMKDFEICLELLQHGMRFCTLLPFPEFKPVPSPEVSLALRPPKHVFSTRDYEAYIQDRTSLLRNPRVGRAALRRGGILWRLAITAVSFQDVLNGPTTQVTQLHCSVATVQWPYTV</sequence>
<evidence type="ECO:0000313" key="2">
    <source>
        <dbReference type="EMBL" id="KAJ3488168.1"/>
    </source>
</evidence>
<dbReference type="EMBL" id="JANKHO010002852">
    <property type="protein sequence ID" value="KAJ3488168.1"/>
    <property type="molecule type" value="Genomic_DNA"/>
</dbReference>
<accession>A0A9W8JNT8</accession>
<dbReference type="Proteomes" id="UP001148786">
    <property type="component" value="Unassembled WGS sequence"/>
</dbReference>
<name>A0A9W8JNT8_9AGAR</name>
<comment type="caution">
    <text evidence="2">The sequence shown here is derived from an EMBL/GenBank/DDBJ whole genome shotgun (WGS) entry which is preliminary data.</text>
</comment>
<evidence type="ECO:0000256" key="1">
    <source>
        <dbReference type="SAM" id="MobiDB-lite"/>
    </source>
</evidence>
<evidence type="ECO:0000313" key="3">
    <source>
        <dbReference type="Proteomes" id="UP001148786"/>
    </source>
</evidence>
<dbReference type="OrthoDB" id="3270336at2759"/>
<feature type="region of interest" description="Disordered" evidence="1">
    <location>
        <begin position="340"/>
        <end position="419"/>
    </location>
</feature>
<gene>
    <name evidence="2" type="ORF">NLJ89_g11641</name>
</gene>
<reference evidence="2" key="1">
    <citation type="submission" date="2022-07" db="EMBL/GenBank/DDBJ databases">
        <title>Genome Sequence of Agrocybe chaxingu.</title>
        <authorList>
            <person name="Buettner E."/>
        </authorList>
    </citation>
    <scope>NUCLEOTIDE SEQUENCE</scope>
    <source>
        <strain evidence="2">MP-N11</strain>
    </source>
</reference>
<protein>
    <submittedName>
        <fullName evidence="2">Uncharacterized protein</fullName>
    </submittedName>
</protein>
<feature type="compositionally biased region" description="Acidic residues" evidence="1">
    <location>
        <begin position="347"/>
        <end position="357"/>
    </location>
</feature>
<keyword evidence="3" id="KW-1185">Reference proteome</keyword>
<proteinExistence type="predicted"/>
<feature type="compositionally biased region" description="Pro residues" evidence="1">
    <location>
        <begin position="377"/>
        <end position="411"/>
    </location>
</feature>